<name>A0ABU3BN79_9BACT</name>
<dbReference type="EMBL" id="JAVRHT010000004">
    <property type="protein sequence ID" value="MDT0630718.1"/>
    <property type="molecule type" value="Genomic_DNA"/>
</dbReference>
<dbReference type="InterPro" id="IPR016192">
    <property type="entry name" value="APOBEC/CMP_deaminase_Zn-bd"/>
</dbReference>
<dbReference type="Gene3D" id="3.40.50.1000">
    <property type="entry name" value="HAD superfamily/HAD-like"/>
    <property type="match status" value="1"/>
</dbReference>
<dbReference type="NCBIfam" id="TIGR01509">
    <property type="entry name" value="HAD-SF-IA-v3"/>
    <property type="match status" value="1"/>
</dbReference>
<evidence type="ECO:0000313" key="5">
    <source>
        <dbReference type="Proteomes" id="UP001267426"/>
    </source>
</evidence>
<dbReference type="Proteomes" id="UP001267426">
    <property type="component" value="Unassembled WGS sequence"/>
</dbReference>
<dbReference type="PANTHER" id="PTHR43434:SF16">
    <property type="entry name" value="BLL8046 PROTEIN"/>
    <property type="match status" value="1"/>
</dbReference>
<dbReference type="InterPro" id="IPR016193">
    <property type="entry name" value="Cytidine_deaminase-like"/>
</dbReference>
<evidence type="ECO:0000313" key="4">
    <source>
        <dbReference type="EMBL" id="MDT0630718.1"/>
    </source>
</evidence>
<dbReference type="Pfam" id="PF00702">
    <property type="entry name" value="Hydrolase"/>
    <property type="match status" value="1"/>
</dbReference>
<dbReference type="InterPro" id="IPR023198">
    <property type="entry name" value="PGP-like_dom2"/>
</dbReference>
<dbReference type="SFLD" id="SFLDG01129">
    <property type="entry name" value="C1.5:_HAD__Beta-PGM__Phosphata"/>
    <property type="match status" value="1"/>
</dbReference>
<keyword evidence="5" id="KW-1185">Reference proteome</keyword>
<dbReference type="SUPFAM" id="SSF56784">
    <property type="entry name" value="HAD-like"/>
    <property type="match status" value="1"/>
</dbReference>
<sequence>MALSALLLDLDGTLTDSNDAHAEGFVRAAKEFGLGLPKDRFDLVIGKGADHVVPDVFGPGVEAEHGEAMRDAIGRAFREIAAERTLRLLDGAERLIDAARERGLTLALATSSAEGDLDALFESVGTDLRDRFDVVTTSSDVDGSKPEPDLVRVVADKLGLPPAACALVGDTVYDAEAALRGGAAFVGVATWVWSEDDLRGAGARAVYASTAALVGDLDAALAAAAPGDHALSDDGAGRLMDAALAQAREAFEAGDAPIGAAIGRGDGTVVAVGRNRAATDGDRLRHAETDALHALAERGGLDEPGLVLATTLEPCAMCLGAMTEAGVHASVYALAAPPNGAAGHLSPLPGRTLPLVARGPGRDESLALLRRAADRDGGFAARLVAAVDAE</sequence>
<dbReference type="SUPFAM" id="SSF53927">
    <property type="entry name" value="Cytidine deaminase-like"/>
    <property type="match status" value="1"/>
</dbReference>
<dbReference type="PRINTS" id="PR00413">
    <property type="entry name" value="HADHALOGNASE"/>
</dbReference>
<keyword evidence="4" id="KW-0378">Hydrolase</keyword>
<dbReference type="SFLD" id="SFLDS00003">
    <property type="entry name" value="Haloacid_Dehalogenase"/>
    <property type="match status" value="1"/>
</dbReference>
<gene>
    <name evidence="4" type="ORF">RM540_03070</name>
</gene>
<keyword evidence="1" id="KW-0479">Metal-binding</keyword>
<dbReference type="Gene3D" id="1.10.150.240">
    <property type="entry name" value="Putative phosphatase, domain 2"/>
    <property type="match status" value="1"/>
</dbReference>
<accession>A0ABU3BN79</accession>
<reference evidence="4 5" key="1">
    <citation type="submission" date="2023-09" db="EMBL/GenBank/DDBJ databases">
        <authorList>
            <person name="Rey-Velasco X."/>
        </authorList>
    </citation>
    <scope>NUCLEOTIDE SEQUENCE [LARGE SCALE GENOMIC DNA]</scope>
    <source>
        <strain evidence="4 5">F394</strain>
    </source>
</reference>
<dbReference type="InterPro" id="IPR036412">
    <property type="entry name" value="HAD-like_sf"/>
</dbReference>
<dbReference type="PROSITE" id="PS51747">
    <property type="entry name" value="CYT_DCMP_DEAMINASES_2"/>
    <property type="match status" value="1"/>
</dbReference>
<evidence type="ECO:0000256" key="1">
    <source>
        <dbReference type="ARBA" id="ARBA00022723"/>
    </source>
</evidence>
<dbReference type="InterPro" id="IPR023214">
    <property type="entry name" value="HAD_sf"/>
</dbReference>
<dbReference type="PROSITE" id="PS00903">
    <property type="entry name" value="CYT_DCMP_DEAMINASES_1"/>
    <property type="match status" value="1"/>
</dbReference>
<protein>
    <submittedName>
        <fullName evidence="4">HAD-IA family hydrolase</fullName>
    </submittedName>
</protein>
<evidence type="ECO:0000256" key="2">
    <source>
        <dbReference type="ARBA" id="ARBA00022833"/>
    </source>
</evidence>
<evidence type="ECO:0000259" key="3">
    <source>
        <dbReference type="PROSITE" id="PS51747"/>
    </source>
</evidence>
<feature type="domain" description="CMP/dCMP-type deaminase" evidence="3">
    <location>
        <begin position="234"/>
        <end position="356"/>
    </location>
</feature>
<proteinExistence type="predicted"/>
<dbReference type="NCBIfam" id="TIGR01549">
    <property type="entry name" value="HAD-SF-IA-v1"/>
    <property type="match status" value="1"/>
</dbReference>
<comment type="caution">
    <text evidence="4">The sequence shown here is derived from an EMBL/GenBank/DDBJ whole genome shotgun (WGS) entry which is preliminary data.</text>
</comment>
<dbReference type="Pfam" id="PF00383">
    <property type="entry name" value="dCMP_cyt_deam_1"/>
    <property type="match status" value="1"/>
</dbReference>
<dbReference type="InterPro" id="IPR006439">
    <property type="entry name" value="HAD-SF_hydro_IA"/>
</dbReference>
<dbReference type="Gene3D" id="3.40.140.10">
    <property type="entry name" value="Cytidine Deaminase, domain 2"/>
    <property type="match status" value="1"/>
</dbReference>
<keyword evidence="2" id="KW-0862">Zinc</keyword>
<dbReference type="GO" id="GO:0016787">
    <property type="term" value="F:hydrolase activity"/>
    <property type="evidence" value="ECO:0007669"/>
    <property type="project" value="UniProtKB-KW"/>
</dbReference>
<dbReference type="CDD" id="cd01285">
    <property type="entry name" value="nucleoside_deaminase"/>
    <property type="match status" value="1"/>
</dbReference>
<organism evidence="4 5">
    <name type="scientific">Rubrivirga litoralis</name>
    <dbReference type="NCBI Taxonomy" id="3075598"/>
    <lineage>
        <taxon>Bacteria</taxon>
        <taxon>Pseudomonadati</taxon>
        <taxon>Rhodothermota</taxon>
        <taxon>Rhodothermia</taxon>
        <taxon>Rhodothermales</taxon>
        <taxon>Rubricoccaceae</taxon>
        <taxon>Rubrivirga</taxon>
    </lineage>
</organism>
<dbReference type="InterPro" id="IPR050155">
    <property type="entry name" value="HAD-like_hydrolase_sf"/>
</dbReference>
<dbReference type="PANTHER" id="PTHR43434">
    <property type="entry name" value="PHOSPHOGLYCOLATE PHOSPHATASE"/>
    <property type="match status" value="1"/>
</dbReference>
<dbReference type="InterPro" id="IPR002125">
    <property type="entry name" value="CMP_dCMP_dom"/>
</dbReference>
<dbReference type="RefSeq" id="WP_311662020.1">
    <property type="nucleotide sequence ID" value="NZ_JAVRHT010000004.1"/>
</dbReference>